<evidence type="ECO:0000256" key="1">
    <source>
        <dbReference type="ARBA" id="ARBA00004683"/>
    </source>
</evidence>
<evidence type="ECO:0000256" key="3">
    <source>
        <dbReference type="ARBA" id="ARBA00022752"/>
    </source>
</evidence>
<evidence type="ECO:0000313" key="4">
    <source>
        <dbReference type="EMBL" id="SCY51591.1"/>
    </source>
</evidence>
<dbReference type="Proteomes" id="UP000198870">
    <property type="component" value="Unassembled WGS sequence"/>
</dbReference>
<keyword evidence="3" id="KW-0583">PHB biosynthesis</keyword>
<keyword evidence="5" id="KW-1185">Reference proteome</keyword>
<comment type="pathway">
    <text evidence="1">Biopolymer metabolism; poly-(R)-3-hydroxybutanoate biosynthesis.</text>
</comment>
<dbReference type="RefSeq" id="WP_139163990.1">
    <property type="nucleotide sequence ID" value="NZ_FMUX01000010.1"/>
</dbReference>
<sequence length="120" mass="13229">LEFTAYMMLPVEAAFKHAVKEVGSASTPEDWKAFGDHMMRHMEEGYQGLFTSKGYLDALDMLMVTAGEARHQVVGVGEDVLQAAGVPSLREMDALSKDLYQLKKRVGALERETDSPPQPA</sequence>
<accession>A0A1G5GJP2</accession>
<proteinExistence type="predicted"/>
<evidence type="ECO:0000256" key="2">
    <source>
        <dbReference type="ARBA" id="ARBA00019066"/>
    </source>
</evidence>
<dbReference type="EMBL" id="FMUX01000010">
    <property type="protein sequence ID" value="SCY51591.1"/>
    <property type="molecule type" value="Genomic_DNA"/>
</dbReference>
<dbReference type="UniPathway" id="UPA00917"/>
<name>A0A1G5GJP2_9BACT</name>
<gene>
    <name evidence="4" type="ORF">SAMN05216233_110201</name>
</gene>
<dbReference type="InterPro" id="IPR010123">
    <property type="entry name" value="PHA_synth_III_E"/>
</dbReference>
<dbReference type="STRING" id="419481.SAMN05216233_110201"/>
<evidence type="ECO:0000313" key="5">
    <source>
        <dbReference type="Proteomes" id="UP000198870"/>
    </source>
</evidence>
<organism evidence="4 5">
    <name type="scientific">Desulfoluna spongiiphila</name>
    <dbReference type="NCBI Taxonomy" id="419481"/>
    <lineage>
        <taxon>Bacteria</taxon>
        <taxon>Pseudomonadati</taxon>
        <taxon>Thermodesulfobacteriota</taxon>
        <taxon>Desulfobacteria</taxon>
        <taxon>Desulfobacterales</taxon>
        <taxon>Desulfolunaceae</taxon>
        <taxon>Desulfoluna</taxon>
    </lineage>
</organism>
<feature type="non-terminal residue" evidence="4">
    <location>
        <position position="1"/>
    </location>
</feature>
<dbReference type="Pfam" id="PF09712">
    <property type="entry name" value="PHA_synth_III_E"/>
    <property type="match status" value="1"/>
</dbReference>
<dbReference type="GO" id="GO:0042619">
    <property type="term" value="P:poly-hydroxybutyrate biosynthetic process"/>
    <property type="evidence" value="ECO:0007669"/>
    <property type="project" value="UniProtKB-KW"/>
</dbReference>
<reference evidence="4 5" key="1">
    <citation type="submission" date="2016-10" db="EMBL/GenBank/DDBJ databases">
        <authorList>
            <person name="de Groot N.N."/>
        </authorList>
    </citation>
    <scope>NUCLEOTIDE SEQUENCE [LARGE SCALE GENOMIC DNA]</scope>
    <source>
        <strain evidence="4 5">AA1</strain>
    </source>
</reference>
<protein>
    <recommendedName>
        <fullName evidence="2">Poly(3-hydroxyalkanoate) polymerase subunit PhaE</fullName>
    </recommendedName>
</protein>
<dbReference type="AlphaFoldDB" id="A0A1G5GJP2"/>